<gene>
    <name evidence="2" type="ORF">SLS53_001825</name>
</gene>
<name>A0AAN9UEF6_9PEZI</name>
<accession>A0AAN9UEF6</accession>
<evidence type="ECO:0000256" key="1">
    <source>
        <dbReference type="SAM" id="MobiDB-lite"/>
    </source>
</evidence>
<feature type="compositionally biased region" description="Polar residues" evidence="1">
    <location>
        <begin position="25"/>
        <end position="59"/>
    </location>
</feature>
<dbReference type="Proteomes" id="UP001320245">
    <property type="component" value="Unassembled WGS sequence"/>
</dbReference>
<feature type="region of interest" description="Disordered" evidence="1">
    <location>
        <begin position="164"/>
        <end position="232"/>
    </location>
</feature>
<organism evidence="2 3">
    <name type="scientific">Cytospora paraplurivora</name>
    <dbReference type="NCBI Taxonomy" id="2898453"/>
    <lineage>
        <taxon>Eukaryota</taxon>
        <taxon>Fungi</taxon>
        <taxon>Dikarya</taxon>
        <taxon>Ascomycota</taxon>
        <taxon>Pezizomycotina</taxon>
        <taxon>Sordariomycetes</taxon>
        <taxon>Sordariomycetidae</taxon>
        <taxon>Diaporthales</taxon>
        <taxon>Cytosporaceae</taxon>
        <taxon>Cytospora</taxon>
    </lineage>
</organism>
<dbReference type="EMBL" id="JAJSPL020000005">
    <property type="protein sequence ID" value="KAK7746640.1"/>
    <property type="molecule type" value="Genomic_DNA"/>
</dbReference>
<evidence type="ECO:0000313" key="2">
    <source>
        <dbReference type="EMBL" id="KAK7746640.1"/>
    </source>
</evidence>
<protein>
    <submittedName>
        <fullName evidence="2">Uncharacterized protein</fullName>
    </submittedName>
</protein>
<feature type="compositionally biased region" description="Basic and acidic residues" evidence="1">
    <location>
        <begin position="221"/>
        <end position="232"/>
    </location>
</feature>
<sequence length="285" mass="31465">MSPADALASSVETETDAGTHGETSRPGTPAQTDTRSQSRNTSQEDLYTQHNEPSYFQGDNTKCLAYDQRRRQRQQQQRQQQPWTWKTLLLIEDEADEVDLGAYNCTAITLHEEDIASPAALRYKVYARLWRLSVQVGRPYRAQDLGEELDPGLDISIGWDLSAGGDDDGHGSGNGGVGGTWSLNHRTPLALSTGPLAAEGEEGEEEQGEEEEAEAEGEGEGAERETAAWLREEEGREEEAAAWLRENMELAASGLHGRAVLLARIVPRVDPTFDMEEAYRTGEYV</sequence>
<feature type="compositionally biased region" description="Acidic residues" evidence="1">
    <location>
        <begin position="199"/>
        <end position="220"/>
    </location>
</feature>
<comment type="caution">
    <text evidence="2">The sequence shown here is derived from an EMBL/GenBank/DDBJ whole genome shotgun (WGS) entry which is preliminary data.</text>
</comment>
<dbReference type="AlphaFoldDB" id="A0AAN9UEF6"/>
<proteinExistence type="predicted"/>
<reference evidence="2 3" key="1">
    <citation type="journal article" date="2023" name="PLoS ONE">
        <title>Cytospora paraplurivora sp. nov. isolated from orchards with fruit tree decline syndrome in Ontario, Canada.</title>
        <authorList>
            <person name="Ilyukhin E."/>
            <person name="Nguyen H.D.T."/>
            <person name="Castle A.J."/>
            <person name="Ellouze W."/>
        </authorList>
    </citation>
    <scope>NUCLEOTIDE SEQUENCE [LARGE SCALE GENOMIC DNA]</scope>
    <source>
        <strain evidence="2 3">FDS-564</strain>
    </source>
</reference>
<keyword evidence="3" id="KW-1185">Reference proteome</keyword>
<feature type="region of interest" description="Disordered" evidence="1">
    <location>
        <begin position="1"/>
        <end position="59"/>
    </location>
</feature>
<evidence type="ECO:0000313" key="3">
    <source>
        <dbReference type="Proteomes" id="UP001320245"/>
    </source>
</evidence>